<protein>
    <submittedName>
        <fullName evidence="6">Guanine-specific ribonuclease N1 and T1</fullName>
    </submittedName>
</protein>
<dbReference type="InterPro" id="IPR000026">
    <property type="entry name" value="N1-like"/>
</dbReference>
<keyword evidence="4" id="KW-1015">Disulfide bond</keyword>
<feature type="non-terminal residue" evidence="6">
    <location>
        <position position="58"/>
    </location>
</feature>
<dbReference type="Pfam" id="PF00545">
    <property type="entry name" value="Ribonuclease"/>
    <property type="match status" value="1"/>
</dbReference>
<evidence type="ECO:0000256" key="4">
    <source>
        <dbReference type="ARBA" id="ARBA00023157"/>
    </source>
</evidence>
<dbReference type="GO" id="GO:0004521">
    <property type="term" value="F:RNA endonuclease activity"/>
    <property type="evidence" value="ECO:0007669"/>
    <property type="project" value="InterPro"/>
</dbReference>
<dbReference type="Gene3D" id="3.10.450.30">
    <property type="entry name" value="Microbial ribonucleases"/>
    <property type="match status" value="1"/>
</dbReference>
<dbReference type="EMBL" id="KZ857396">
    <property type="protein sequence ID" value="RDX51112.1"/>
    <property type="molecule type" value="Genomic_DNA"/>
</dbReference>
<dbReference type="GO" id="GO:0016787">
    <property type="term" value="F:hydrolase activity"/>
    <property type="evidence" value="ECO:0007669"/>
    <property type="project" value="UniProtKB-KW"/>
</dbReference>
<gene>
    <name evidence="6" type="ORF">OH76DRAFT_1347911</name>
</gene>
<dbReference type="SUPFAM" id="SSF53933">
    <property type="entry name" value="Microbial ribonucleases"/>
    <property type="match status" value="1"/>
</dbReference>
<proteinExistence type="predicted"/>
<sequence length="58" mass="6249">GFDFPSCSGEFFEYPLEHNRVYTGGSPGADRVIYDSSGDFCACLTHSGASGNDFLECD</sequence>
<keyword evidence="1" id="KW-0540">Nuclease</keyword>
<keyword evidence="7" id="KW-1185">Reference proteome</keyword>
<evidence type="ECO:0000256" key="2">
    <source>
        <dbReference type="ARBA" id="ARBA00022759"/>
    </source>
</evidence>
<dbReference type="InterPro" id="IPR016191">
    <property type="entry name" value="Ribonuclease/ribotoxin"/>
</dbReference>
<dbReference type="PANTHER" id="PTHR42104:SF1">
    <property type="entry name" value="EXTRACELLULAR GUANYL-SPECIFIC RIBONUCLEASE RNTA (AFU_ORTHOLOGUE AFUA_4G03230)"/>
    <property type="match status" value="1"/>
</dbReference>
<dbReference type="GO" id="GO:0016829">
    <property type="term" value="F:lyase activity"/>
    <property type="evidence" value="ECO:0007669"/>
    <property type="project" value="UniProtKB-KW"/>
</dbReference>
<dbReference type="AlphaFoldDB" id="A0A371DF42"/>
<evidence type="ECO:0000256" key="1">
    <source>
        <dbReference type="ARBA" id="ARBA00022722"/>
    </source>
</evidence>
<accession>A0A371DF42</accession>
<keyword evidence="5" id="KW-0456">Lyase</keyword>
<dbReference type="GO" id="GO:0003723">
    <property type="term" value="F:RNA binding"/>
    <property type="evidence" value="ECO:0007669"/>
    <property type="project" value="InterPro"/>
</dbReference>
<organism evidence="6 7">
    <name type="scientific">Lentinus brumalis</name>
    <dbReference type="NCBI Taxonomy" id="2498619"/>
    <lineage>
        <taxon>Eukaryota</taxon>
        <taxon>Fungi</taxon>
        <taxon>Dikarya</taxon>
        <taxon>Basidiomycota</taxon>
        <taxon>Agaricomycotina</taxon>
        <taxon>Agaricomycetes</taxon>
        <taxon>Polyporales</taxon>
        <taxon>Polyporaceae</taxon>
        <taxon>Lentinus</taxon>
    </lineage>
</organism>
<evidence type="ECO:0000313" key="7">
    <source>
        <dbReference type="Proteomes" id="UP000256964"/>
    </source>
</evidence>
<evidence type="ECO:0000313" key="6">
    <source>
        <dbReference type="EMBL" id="RDX51112.1"/>
    </source>
</evidence>
<dbReference type="PANTHER" id="PTHR42104">
    <property type="entry name" value="EXTRACELLULAR GUANYL-SPECIFIC RIBONUCLEASE RNTA (AFU_ORTHOLOGUE AFUA_4G03230)"/>
    <property type="match status" value="1"/>
</dbReference>
<evidence type="ECO:0000256" key="5">
    <source>
        <dbReference type="ARBA" id="ARBA00023239"/>
    </source>
</evidence>
<name>A0A371DF42_9APHY</name>
<keyword evidence="3" id="KW-0378">Hydrolase</keyword>
<reference evidence="6 7" key="1">
    <citation type="journal article" date="2018" name="Biotechnol. Biofuels">
        <title>Integrative visual omics of the white-rot fungus Polyporus brumalis exposes the biotechnological potential of its oxidative enzymes for delignifying raw plant biomass.</title>
        <authorList>
            <person name="Miyauchi S."/>
            <person name="Rancon A."/>
            <person name="Drula E."/>
            <person name="Hage H."/>
            <person name="Chaduli D."/>
            <person name="Favel A."/>
            <person name="Grisel S."/>
            <person name="Henrissat B."/>
            <person name="Herpoel-Gimbert I."/>
            <person name="Ruiz-Duenas F.J."/>
            <person name="Chevret D."/>
            <person name="Hainaut M."/>
            <person name="Lin J."/>
            <person name="Wang M."/>
            <person name="Pangilinan J."/>
            <person name="Lipzen A."/>
            <person name="Lesage-Meessen L."/>
            <person name="Navarro D."/>
            <person name="Riley R."/>
            <person name="Grigoriev I.V."/>
            <person name="Zhou S."/>
            <person name="Raouche S."/>
            <person name="Rosso M.N."/>
        </authorList>
    </citation>
    <scope>NUCLEOTIDE SEQUENCE [LARGE SCALE GENOMIC DNA]</scope>
    <source>
        <strain evidence="6 7">BRFM 1820</strain>
    </source>
</reference>
<dbReference type="Proteomes" id="UP000256964">
    <property type="component" value="Unassembled WGS sequence"/>
</dbReference>
<evidence type="ECO:0000256" key="3">
    <source>
        <dbReference type="ARBA" id="ARBA00022801"/>
    </source>
</evidence>
<keyword evidence="2" id="KW-0255">Endonuclease</keyword>
<dbReference type="OrthoDB" id="5979581at2759"/>